<evidence type="ECO:0008006" key="3">
    <source>
        <dbReference type="Google" id="ProtNLM"/>
    </source>
</evidence>
<dbReference type="InterPro" id="IPR036322">
    <property type="entry name" value="WD40_repeat_dom_sf"/>
</dbReference>
<dbReference type="EMBL" id="CP048986">
    <property type="protein sequence ID" value="QID79068.1"/>
    <property type="molecule type" value="Genomic_DNA"/>
</dbReference>
<keyword evidence="2" id="KW-1185">Reference proteome</keyword>
<accession>A0A6C1DPW3</accession>
<evidence type="ECO:0000313" key="2">
    <source>
        <dbReference type="Proteomes" id="UP000501346"/>
    </source>
</evidence>
<proteinExistence type="predicted"/>
<dbReference type="Proteomes" id="UP000501346">
    <property type="component" value="Chromosome ScV"/>
</dbReference>
<evidence type="ECO:0000313" key="1">
    <source>
        <dbReference type="EMBL" id="QID79068.1"/>
    </source>
</evidence>
<sequence>MARQDETDCKKLDSNSAFLPLCITSYRSKDKAEKLVSCLHHEGSYFLCFSYGLYTGTSNELKAKVEFALDGPFVVNYATVPMFMSASFCHLLMFNDGSIKGFKCENNKFETIYDSNVAPKLDTISLLTSSWLNASFEGVLYTCNKNISYDSDLHTLCTTIYSFDFREGIVERFYATDGEEIISFDFISREDLLDDATCTGKSHVYFLCLLKSCYSENLLLKEYNLAGKHGSRKFDLNEYRQYNLLPICDNEFCYMKVVCDHTIVVLTNNYTQIINIEARGLTNGAFFNNKGLPNVENYQFLKDSYDVIYERSVILLTIFDVYANKYTAKIHTRSLHRDHVLKELQWTKERVFKLPKHDLCDVILQLPREKYIAVTRINGVNFISKDHRGSKLEKVKSGPAYTNKVYLASQVIGNKGTDIDSLLLGGSFNSRRGFLEKKILVYDKTLFKLVTSSKALVENVTDFWVTDLALNGGDEFAYESGGLIYKNGIFLMDEPYDYGLFVSRTGKVLKAGMDGSTGEFRQVDFLQSNHNSSTMFCYPVQNSKLRISILEAKSGFLRKKEEFFIHGLNSKESIVSCFSDGAEKYLFVIYLDGVFSVWNANQKKVATSHPDYSFIAYDQLIKISWLGKKHKHDSIYVIASSYTGCVRVYKSESNFLRVDLEIHSLYDQKLELLDTIPSLPLVFLYNDKEIILLNLQNMSYGCIQLGLVPRRMRIRPGKALFSLCVLDYDSRISIFEFGSTFYREGFIKQMTSLKPQLENHIFYLPSIPVELYTVPNNLNQAVVCLVDSNSRQYKLMLFNYASMKAVSTFSFSDEKYLHAVVKPLWPEQNSIYLSQRPFYGNKFVVCLGVGEKRTKFWLFEIRNNSIIQLYANYLEDCIFSVFIYYECNLVLFSGDSGIAAYKINMLKEGAEILEAYSFPALSSINHIGLPAYMSGDYLVQFEILRDFLRTRFPIRTSIEYPSEYPECPYLGFKRLGSITQVATKIIPKKLREPKNDCLASDKNYLLGRLSDLSCATLKYSNRSYVATIGIDNTLTIYEDSKLSVDKGGLVMPYLKIRLPNKIISLAAIPDGFQNLQICPNFNSQRLEGVIPLFLLCGTEGQIYIISEFIGELWMRTLHDYKKIKLECKRAFRRSEKSMRNVTKQYSVSKETGINESGFDELARNSKRRHIDHSPYKTIDFFDPVKLKR</sequence>
<reference evidence="1 2" key="1">
    <citation type="journal article" date="2019" name="BMC Genomics">
        <title>Chromosome level assembly and comparative genome analysis confirm lager-brewing yeasts originated from a single hybridization.</title>
        <authorList>
            <person name="Salazar A.N."/>
            <person name="Gorter de Vries A.R."/>
            <person name="van den Broek M."/>
            <person name="Brouwers N."/>
            <person name="de la Torre Cortes P."/>
            <person name="Kuijpers N.G.A."/>
            <person name="Daran J.G."/>
            <person name="Abeel T."/>
        </authorList>
    </citation>
    <scope>NUCLEOTIDE SEQUENCE [LARGE SCALE GENOMIC DNA]</scope>
    <source>
        <strain evidence="1 2">CBS 1483</strain>
    </source>
</reference>
<gene>
    <name evidence="1" type="ORF">GRS66_001303</name>
</gene>
<name>A0A6C1DPW3_SACPS</name>
<dbReference type="SUPFAM" id="SSF50978">
    <property type="entry name" value="WD40 repeat-like"/>
    <property type="match status" value="1"/>
</dbReference>
<protein>
    <recommendedName>
        <fullName evidence="3">YEL025C-like protein</fullName>
    </recommendedName>
</protein>
<dbReference type="AlphaFoldDB" id="A0A6C1DPW3"/>
<organism evidence="1 2">
    <name type="scientific">Saccharomyces pastorianus</name>
    <name type="common">Lager yeast</name>
    <name type="synonym">Saccharomyces cerevisiae x Saccharomyces eubayanus</name>
    <dbReference type="NCBI Taxonomy" id="27292"/>
    <lineage>
        <taxon>Eukaryota</taxon>
        <taxon>Fungi</taxon>
        <taxon>Dikarya</taxon>
        <taxon>Ascomycota</taxon>
        <taxon>Saccharomycotina</taxon>
        <taxon>Saccharomycetes</taxon>
        <taxon>Saccharomycetales</taxon>
        <taxon>Saccharomycetaceae</taxon>
        <taxon>Saccharomyces</taxon>
    </lineage>
</organism>
<dbReference type="OrthoDB" id="4038967at2759"/>